<comment type="function">
    <text evidence="8">Catalyzes the conversion of 2 pyruvate molecules into acetolactate in the first common step of the biosynthetic pathway of the branched-amino acids such as leucine, isoleucine, and valine.</text>
</comment>
<dbReference type="InterPro" id="IPR002912">
    <property type="entry name" value="ACT_dom"/>
</dbReference>
<dbReference type="Pfam" id="PF22629">
    <property type="entry name" value="ACT_AHAS_ss"/>
    <property type="match status" value="1"/>
</dbReference>
<feature type="domain" description="ACT" evidence="9">
    <location>
        <begin position="6"/>
        <end position="80"/>
    </location>
</feature>
<evidence type="ECO:0000256" key="4">
    <source>
        <dbReference type="ARBA" id="ARBA00011744"/>
    </source>
</evidence>
<dbReference type="InterPro" id="IPR004789">
    <property type="entry name" value="Acetalactate_synth_ssu"/>
</dbReference>
<dbReference type="UniPathway" id="UPA00049">
    <property type="reaction ID" value="UER00059"/>
</dbReference>
<dbReference type="UniPathway" id="UPA00047">
    <property type="reaction ID" value="UER00055"/>
</dbReference>
<accession>A0A7T3REP5</accession>
<evidence type="ECO:0000256" key="1">
    <source>
        <dbReference type="ARBA" id="ARBA00004974"/>
    </source>
</evidence>
<evidence type="ECO:0000256" key="6">
    <source>
        <dbReference type="ARBA" id="ARBA00023304"/>
    </source>
</evidence>
<comment type="pathway">
    <text evidence="2 8">Amino-acid biosynthesis; L-valine biosynthesis; L-valine from pyruvate: step 1/4.</text>
</comment>
<comment type="pathway">
    <text evidence="1 8">Amino-acid biosynthesis; L-isoleucine biosynthesis; L-isoleucine from 2-oxobutanoate: step 1/4.</text>
</comment>
<dbReference type="FunFam" id="3.30.70.260:FF:000001">
    <property type="entry name" value="Acetolactate synthase, small subunit"/>
    <property type="match status" value="1"/>
</dbReference>
<dbReference type="GO" id="GO:0005829">
    <property type="term" value="C:cytosol"/>
    <property type="evidence" value="ECO:0007669"/>
    <property type="project" value="TreeGrafter"/>
</dbReference>
<dbReference type="InterPro" id="IPR027271">
    <property type="entry name" value="Acetolactate_synth/TF_NikR_C"/>
</dbReference>
<dbReference type="GO" id="GO:0009097">
    <property type="term" value="P:isoleucine biosynthetic process"/>
    <property type="evidence" value="ECO:0007669"/>
    <property type="project" value="UniProtKB-UniRule"/>
</dbReference>
<sequence>MEKKYVLSVLVENHAGVLSRVSGLFSRRGYNIDSLTVCETSDPNKSRMTIVVRGDEYILEQIEKQLSKLVEVISIEHCLPSETCQREMALIKVLAGGASRGVIIETCNIFRAHIVDVSENSLIIEATGSEDKISSLIRLLEPYGILELLKSGLTAMDRGDKIMK</sequence>
<reference evidence="10 11" key="1">
    <citation type="submission" date="2020-11" db="EMBL/GenBank/DDBJ databases">
        <title>Treponema Peruensis nv. sp., first commensal Treponema isolated from human feces.</title>
        <authorList>
            <person name="Belkhou C."/>
            <person name="Raes J."/>
        </authorList>
    </citation>
    <scope>NUCLEOTIDE SEQUENCE [LARGE SCALE GENOMIC DNA]</scope>
    <source>
        <strain evidence="10 11">RCC2812</strain>
    </source>
</reference>
<gene>
    <name evidence="10" type="primary">ilvN</name>
    <name evidence="10" type="ORF">IWA51_03310</name>
</gene>
<dbReference type="PANTHER" id="PTHR30239:SF0">
    <property type="entry name" value="ACETOLACTATE SYNTHASE SMALL SUBUNIT 1, CHLOROPLASTIC"/>
    <property type="match status" value="1"/>
</dbReference>
<dbReference type="Gene3D" id="3.30.70.260">
    <property type="match status" value="1"/>
</dbReference>
<evidence type="ECO:0000256" key="3">
    <source>
        <dbReference type="ARBA" id="ARBA00006341"/>
    </source>
</evidence>
<dbReference type="AlphaFoldDB" id="A0A7T3REP5"/>
<dbReference type="GO" id="GO:0009099">
    <property type="term" value="P:L-valine biosynthetic process"/>
    <property type="evidence" value="ECO:0007669"/>
    <property type="project" value="UniProtKB-UniRule"/>
</dbReference>
<evidence type="ECO:0000256" key="2">
    <source>
        <dbReference type="ARBA" id="ARBA00005025"/>
    </source>
</evidence>
<dbReference type="GO" id="GO:0003984">
    <property type="term" value="F:acetolactate synthase activity"/>
    <property type="evidence" value="ECO:0007669"/>
    <property type="project" value="UniProtKB-UniRule"/>
</dbReference>
<dbReference type="InterPro" id="IPR045865">
    <property type="entry name" value="ACT-like_dom_sf"/>
</dbReference>
<dbReference type="RefSeq" id="WP_177528484.1">
    <property type="nucleotide sequence ID" value="NZ_CBCSHE010000011.1"/>
</dbReference>
<protein>
    <recommendedName>
        <fullName evidence="8">Acetolactate synthase small subunit</fullName>
        <shortName evidence="8">AHAS</shortName>
        <shortName evidence="8">ALS</shortName>
        <ecNumber evidence="8">2.2.1.6</ecNumber>
    </recommendedName>
    <alternativeName>
        <fullName evidence="8">Acetohydroxy-acid synthase small subunit</fullName>
    </alternativeName>
</protein>
<dbReference type="CDD" id="cd04878">
    <property type="entry name" value="ACT_AHAS"/>
    <property type="match status" value="1"/>
</dbReference>
<dbReference type="InterPro" id="IPR039557">
    <property type="entry name" value="AHAS_ACT"/>
</dbReference>
<comment type="catalytic activity">
    <reaction evidence="7 8">
        <text>2 pyruvate + H(+) = (2S)-2-acetolactate + CO2</text>
        <dbReference type="Rhea" id="RHEA:25249"/>
        <dbReference type="ChEBI" id="CHEBI:15361"/>
        <dbReference type="ChEBI" id="CHEBI:15378"/>
        <dbReference type="ChEBI" id="CHEBI:16526"/>
        <dbReference type="ChEBI" id="CHEBI:58476"/>
        <dbReference type="EC" id="2.2.1.6"/>
    </reaction>
</comment>
<comment type="subunit">
    <text evidence="4 8">Dimer of large and small chains.</text>
</comment>
<evidence type="ECO:0000313" key="10">
    <source>
        <dbReference type="EMBL" id="QQA01652.1"/>
    </source>
</evidence>
<evidence type="ECO:0000259" key="9">
    <source>
        <dbReference type="PROSITE" id="PS51671"/>
    </source>
</evidence>
<keyword evidence="6 8" id="KW-0100">Branched-chain amino acid biosynthesis</keyword>
<dbReference type="SUPFAM" id="SSF55021">
    <property type="entry name" value="ACT-like"/>
    <property type="match status" value="2"/>
</dbReference>
<dbReference type="EC" id="2.2.1.6" evidence="8"/>
<dbReference type="Pfam" id="PF10369">
    <property type="entry name" value="ALS_ss_C"/>
    <property type="match status" value="1"/>
</dbReference>
<dbReference type="PROSITE" id="PS51671">
    <property type="entry name" value="ACT"/>
    <property type="match status" value="1"/>
</dbReference>
<dbReference type="Gene3D" id="3.30.70.1150">
    <property type="entry name" value="ACT-like. Chain A, domain 2"/>
    <property type="match status" value="1"/>
</dbReference>
<dbReference type="NCBIfam" id="NF008864">
    <property type="entry name" value="PRK11895.1"/>
    <property type="match status" value="1"/>
</dbReference>
<dbReference type="InterPro" id="IPR019455">
    <property type="entry name" value="Acetolactate_synth_ssu_C"/>
</dbReference>
<evidence type="ECO:0000313" key="11">
    <source>
        <dbReference type="Proteomes" id="UP000595224"/>
    </source>
</evidence>
<name>A0A7T3REP5_9SPIR</name>
<evidence type="ECO:0000256" key="8">
    <source>
        <dbReference type="RuleBase" id="RU368092"/>
    </source>
</evidence>
<dbReference type="Proteomes" id="UP000595224">
    <property type="component" value="Chromosome"/>
</dbReference>
<organism evidence="10 11">
    <name type="scientific">Treponema peruense</name>
    <dbReference type="NCBI Taxonomy" id="2787628"/>
    <lineage>
        <taxon>Bacteria</taxon>
        <taxon>Pseudomonadati</taxon>
        <taxon>Spirochaetota</taxon>
        <taxon>Spirochaetia</taxon>
        <taxon>Spirochaetales</taxon>
        <taxon>Treponemataceae</taxon>
        <taxon>Treponema</taxon>
    </lineage>
</organism>
<comment type="similarity">
    <text evidence="3 8">Belongs to the acetolactate synthase small subunit family.</text>
</comment>
<dbReference type="InterPro" id="IPR054480">
    <property type="entry name" value="AHAS_small-like_ACT"/>
</dbReference>
<dbReference type="FunFam" id="3.30.70.1150:FF:000001">
    <property type="entry name" value="Acetolactate synthase small subunit"/>
    <property type="match status" value="1"/>
</dbReference>
<dbReference type="GO" id="GO:1990610">
    <property type="term" value="F:acetolactate synthase regulator activity"/>
    <property type="evidence" value="ECO:0007669"/>
    <property type="project" value="UniProtKB-UniRule"/>
</dbReference>
<dbReference type="NCBIfam" id="TIGR00119">
    <property type="entry name" value="acolac_sm"/>
    <property type="match status" value="1"/>
</dbReference>
<evidence type="ECO:0000256" key="7">
    <source>
        <dbReference type="ARBA" id="ARBA00048670"/>
    </source>
</evidence>
<keyword evidence="11" id="KW-1185">Reference proteome</keyword>
<keyword evidence="8 10" id="KW-0808">Transferase</keyword>
<dbReference type="KEGG" id="tper:IWA51_03310"/>
<evidence type="ECO:0000256" key="5">
    <source>
        <dbReference type="ARBA" id="ARBA00022605"/>
    </source>
</evidence>
<dbReference type="PANTHER" id="PTHR30239">
    <property type="entry name" value="ACETOLACTATE SYNTHASE SMALL SUBUNIT"/>
    <property type="match status" value="1"/>
</dbReference>
<keyword evidence="5 8" id="KW-0028">Amino-acid biosynthesis</keyword>
<dbReference type="EMBL" id="CP064936">
    <property type="protein sequence ID" value="QQA01652.1"/>
    <property type="molecule type" value="Genomic_DNA"/>
</dbReference>
<proteinExistence type="inferred from homology"/>